<dbReference type="AlphaFoldDB" id="A0ABD1C2R3"/>
<organism evidence="2 3">
    <name type="scientific">Cardamine amara subsp. amara</name>
    <dbReference type="NCBI Taxonomy" id="228776"/>
    <lineage>
        <taxon>Eukaryota</taxon>
        <taxon>Viridiplantae</taxon>
        <taxon>Streptophyta</taxon>
        <taxon>Embryophyta</taxon>
        <taxon>Tracheophyta</taxon>
        <taxon>Spermatophyta</taxon>
        <taxon>Magnoliopsida</taxon>
        <taxon>eudicotyledons</taxon>
        <taxon>Gunneridae</taxon>
        <taxon>Pentapetalae</taxon>
        <taxon>rosids</taxon>
        <taxon>malvids</taxon>
        <taxon>Brassicales</taxon>
        <taxon>Brassicaceae</taxon>
        <taxon>Cardamineae</taxon>
        <taxon>Cardamine</taxon>
    </lineage>
</organism>
<feature type="domain" description="Reverse transcriptase Ty1/copia-type" evidence="1">
    <location>
        <begin position="41"/>
        <end position="159"/>
    </location>
</feature>
<protein>
    <submittedName>
        <fullName evidence="2">Retrovirus-related Pol polyprotein from transposon RE2</fullName>
    </submittedName>
</protein>
<dbReference type="InterPro" id="IPR043502">
    <property type="entry name" value="DNA/RNA_pol_sf"/>
</dbReference>
<dbReference type="EMBL" id="JBANAX010000065">
    <property type="protein sequence ID" value="KAL1223769.1"/>
    <property type="molecule type" value="Genomic_DNA"/>
</dbReference>
<accession>A0ABD1C2R3</accession>
<dbReference type="Proteomes" id="UP001558713">
    <property type="component" value="Unassembled WGS sequence"/>
</dbReference>
<name>A0ABD1C2R3_CARAN</name>
<dbReference type="InterPro" id="IPR013103">
    <property type="entry name" value="RVT_2"/>
</dbReference>
<comment type="caution">
    <text evidence="2">The sequence shown here is derived from an EMBL/GenBank/DDBJ whole genome shotgun (WGS) entry which is preliminary data.</text>
</comment>
<evidence type="ECO:0000259" key="1">
    <source>
        <dbReference type="Pfam" id="PF07727"/>
    </source>
</evidence>
<keyword evidence="3" id="KW-1185">Reference proteome</keyword>
<dbReference type="Pfam" id="PF07727">
    <property type="entry name" value="RVT_2"/>
    <property type="match status" value="1"/>
</dbReference>
<evidence type="ECO:0000313" key="3">
    <source>
        <dbReference type="Proteomes" id="UP001558713"/>
    </source>
</evidence>
<proteinExistence type="predicted"/>
<gene>
    <name evidence="2" type="ORF">V5N11_005823</name>
</gene>
<evidence type="ECO:0000313" key="2">
    <source>
        <dbReference type="EMBL" id="KAL1223769.1"/>
    </source>
</evidence>
<sequence length="162" mass="19128">MAQTHEACFLMNEEPQTFDQAMNEKEWREAMKEKIQMIEKNGTWEMVKKPKEKNIISVKWIYRLKTNANGDPIKHKARLVARGFTQEYGVDYLETFAPVSRHDTIRTILTVAAQERWKLYQMDVKSAFLNGELQEEIYVSQPPGFIRDGEEDKVLRLHRHSK</sequence>
<dbReference type="SUPFAM" id="SSF56672">
    <property type="entry name" value="DNA/RNA polymerases"/>
    <property type="match status" value="1"/>
</dbReference>
<reference evidence="2 3" key="1">
    <citation type="submission" date="2024-04" db="EMBL/GenBank/DDBJ databases">
        <title>Genome assembly C_amara_ONT_v2.</title>
        <authorList>
            <person name="Yant L."/>
            <person name="Moore C."/>
            <person name="Slenker M."/>
        </authorList>
    </citation>
    <scope>NUCLEOTIDE SEQUENCE [LARGE SCALE GENOMIC DNA]</scope>
    <source>
        <tissue evidence="2">Leaf</tissue>
    </source>
</reference>